<keyword evidence="5" id="KW-0547">Nucleotide-binding</keyword>
<evidence type="ECO:0000256" key="9">
    <source>
        <dbReference type="ARBA" id="ARBA00023136"/>
    </source>
</evidence>
<name>A0A4V2SDN8_9FIRM</name>
<protein>
    <submittedName>
        <fullName evidence="11">Iron complex transport system ATP-binding protein</fullName>
    </submittedName>
</protein>
<dbReference type="Gene3D" id="3.40.50.300">
    <property type="entry name" value="P-loop containing nucleotide triphosphate hydrolases"/>
    <property type="match status" value="1"/>
</dbReference>
<dbReference type="CDD" id="cd03214">
    <property type="entry name" value="ABC_Iron-Siderophores_B12_Hemin"/>
    <property type="match status" value="1"/>
</dbReference>
<dbReference type="PROSITE" id="PS50893">
    <property type="entry name" value="ABC_TRANSPORTER_2"/>
    <property type="match status" value="1"/>
</dbReference>
<sequence length="367" mass="41334">MEKKYFYTEAMTVGYQGVPLIHNIKIHISRGEILTMIGPNGAGKSTILKSIARQLNLLGGMVYLDNRDLTKMPGNELAQKMAVVFTERIRSEMMTCEDIVATGRYPYTGKFGILSKADRKVIAEAMEMVHMTELRNQDFMKISDGQRQRVMLARAICQEPEIILLDEPTSYLDVKYKLEFMTILQEMTRTKKLSVIMSLHELDLAERISDRILCVHENYVEKFGPPEEIFVPGYISHLFEMTAGSFEEGSGLVELEAPQGAPEVFVIAGAGTGRSIFRRLQRKGIPFAVGILYENDLDYPTAKALAVKVLSAGPFEAISEEQIKSAKDWMDQCPEVICCRDSFGVWDQANARLSEYAKQCGKLKVYP</sequence>
<keyword evidence="3" id="KW-1003">Cell membrane</keyword>
<dbReference type="SUPFAM" id="SSF52540">
    <property type="entry name" value="P-loop containing nucleoside triphosphate hydrolases"/>
    <property type="match status" value="1"/>
</dbReference>
<evidence type="ECO:0000256" key="6">
    <source>
        <dbReference type="ARBA" id="ARBA00022840"/>
    </source>
</evidence>
<dbReference type="GO" id="GO:0016887">
    <property type="term" value="F:ATP hydrolysis activity"/>
    <property type="evidence" value="ECO:0007669"/>
    <property type="project" value="InterPro"/>
</dbReference>
<dbReference type="FunFam" id="3.40.50.300:FF:000134">
    <property type="entry name" value="Iron-enterobactin ABC transporter ATP-binding protein"/>
    <property type="match status" value="1"/>
</dbReference>
<keyword evidence="8" id="KW-0406">Ion transport</keyword>
<dbReference type="AlphaFoldDB" id="A0A4V2SDN8"/>
<organism evidence="11 12">
    <name type="scientific">Frisingicoccus caecimuris</name>
    <dbReference type="NCBI Taxonomy" id="1796636"/>
    <lineage>
        <taxon>Bacteria</taxon>
        <taxon>Bacillati</taxon>
        <taxon>Bacillota</taxon>
        <taxon>Clostridia</taxon>
        <taxon>Lachnospirales</taxon>
        <taxon>Lachnospiraceae</taxon>
        <taxon>Frisingicoccus</taxon>
    </lineage>
</organism>
<evidence type="ECO:0000256" key="3">
    <source>
        <dbReference type="ARBA" id="ARBA00022475"/>
    </source>
</evidence>
<comment type="caution">
    <text evidence="11">The sequence shown here is derived from an EMBL/GenBank/DDBJ whole genome shotgun (WGS) entry which is preliminary data.</text>
</comment>
<keyword evidence="6 11" id="KW-0067">ATP-binding</keyword>
<dbReference type="InterPro" id="IPR027417">
    <property type="entry name" value="P-loop_NTPase"/>
</dbReference>
<evidence type="ECO:0000256" key="5">
    <source>
        <dbReference type="ARBA" id="ARBA00022741"/>
    </source>
</evidence>
<dbReference type="InterPro" id="IPR051535">
    <property type="entry name" value="Siderophore_ABC-ATPase"/>
</dbReference>
<dbReference type="InterPro" id="IPR003439">
    <property type="entry name" value="ABC_transporter-like_ATP-bd"/>
</dbReference>
<feature type="domain" description="ABC transporter" evidence="10">
    <location>
        <begin position="6"/>
        <end position="242"/>
    </location>
</feature>
<evidence type="ECO:0000256" key="7">
    <source>
        <dbReference type="ARBA" id="ARBA00023004"/>
    </source>
</evidence>
<dbReference type="RefSeq" id="WP_132091668.1">
    <property type="nucleotide sequence ID" value="NZ_JANKAQ010000006.1"/>
</dbReference>
<dbReference type="GO" id="GO:0005524">
    <property type="term" value="F:ATP binding"/>
    <property type="evidence" value="ECO:0007669"/>
    <property type="project" value="UniProtKB-KW"/>
</dbReference>
<dbReference type="Pfam" id="PF00005">
    <property type="entry name" value="ABC_tran"/>
    <property type="match status" value="1"/>
</dbReference>
<evidence type="ECO:0000256" key="1">
    <source>
        <dbReference type="ARBA" id="ARBA00004202"/>
    </source>
</evidence>
<comment type="subcellular location">
    <subcellularLocation>
        <location evidence="1">Cell membrane</location>
        <topology evidence="1">Peripheral membrane protein</topology>
    </subcellularLocation>
</comment>
<keyword evidence="7" id="KW-0408">Iron</keyword>
<dbReference type="PANTHER" id="PTHR42771:SF4">
    <property type="entry name" value="IRON(3+)-HYDROXAMATE IMPORT ATP-BINDING PROTEIN FHUC"/>
    <property type="match status" value="1"/>
</dbReference>
<keyword evidence="9" id="KW-0472">Membrane</keyword>
<keyword evidence="12" id="KW-1185">Reference proteome</keyword>
<dbReference type="GO" id="GO:0005886">
    <property type="term" value="C:plasma membrane"/>
    <property type="evidence" value="ECO:0007669"/>
    <property type="project" value="UniProtKB-SubCell"/>
</dbReference>
<dbReference type="SMART" id="SM00382">
    <property type="entry name" value="AAA"/>
    <property type="match status" value="1"/>
</dbReference>
<evidence type="ECO:0000313" key="11">
    <source>
        <dbReference type="EMBL" id="TCO84469.1"/>
    </source>
</evidence>
<dbReference type="Proteomes" id="UP000295711">
    <property type="component" value="Unassembled WGS sequence"/>
</dbReference>
<evidence type="ECO:0000313" key="12">
    <source>
        <dbReference type="Proteomes" id="UP000295711"/>
    </source>
</evidence>
<gene>
    <name evidence="11" type="ORF">EV212_10771</name>
</gene>
<keyword evidence="2" id="KW-0813">Transport</keyword>
<dbReference type="PANTHER" id="PTHR42771">
    <property type="entry name" value="IRON(3+)-HYDROXAMATE IMPORT ATP-BINDING PROTEIN FHUC"/>
    <property type="match status" value="1"/>
</dbReference>
<evidence type="ECO:0000259" key="10">
    <source>
        <dbReference type="PROSITE" id="PS50893"/>
    </source>
</evidence>
<reference evidence="11 12" key="1">
    <citation type="submission" date="2019-03" db="EMBL/GenBank/DDBJ databases">
        <title>Genomic Encyclopedia of Type Strains, Phase IV (KMG-IV): sequencing the most valuable type-strain genomes for metagenomic binning, comparative biology and taxonomic classification.</title>
        <authorList>
            <person name="Goeker M."/>
        </authorList>
    </citation>
    <scope>NUCLEOTIDE SEQUENCE [LARGE SCALE GENOMIC DNA]</scope>
    <source>
        <strain evidence="11 12">DSM 28559</strain>
    </source>
</reference>
<accession>A0A4V2SDN8</accession>
<evidence type="ECO:0000256" key="4">
    <source>
        <dbReference type="ARBA" id="ARBA00022496"/>
    </source>
</evidence>
<keyword evidence="4" id="KW-0410">Iron transport</keyword>
<evidence type="ECO:0000256" key="2">
    <source>
        <dbReference type="ARBA" id="ARBA00022448"/>
    </source>
</evidence>
<dbReference type="EMBL" id="SLXA01000007">
    <property type="protein sequence ID" value="TCO84469.1"/>
    <property type="molecule type" value="Genomic_DNA"/>
</dbReference>
<proteinExistence type="predicted"/>
<evidence type="ECO:0000256" key="8">
    <source>
        <dbReference type="ARBA" id="ARBA00023065"/>
    </source>
</evidence>
<dbReference type="InterPro" id="IPR003593">
    <property type="entry name" value="AAA+_ATPase"/>
</dbReference>
<dbReference type="OrthoDB" id="9799337at2"/>
<dbReference type="GO" id="GO:0006826">
    <property type="term" value="P:iron ion transport"/>
    <property type="evidence" value="ECO:0007669"/>
    <property type="project" value="UniProtKB-KW"/>
</dbReference>